<dbReference type="InterPro" id="IPR044920">
    <property type="entry name" value="MnmG_C_subdom_sf"/>
</dbReference>
<dbReference type="PROSITE" id="PS01280">
    <property type="entry name" value="GIDA_1"/>
    <property type="match status" value="1"/>
</dbReference>
<evidence type="ECO:0000256" key="10">
    <source>
        <dbReference type="ARBA" id="ARBA00031800"/>
    </source>
</evidence>
<evidence type="ECO:0000256" key="9">
    <source>
        <dbReference type="ARBA" id="ARBA00025948"/>
    </source>
</evidence>
<feature type="binding site" evidence="11">
    <location>
        <begin position="269"/>
        <end position="283"/>
    </location>
    <ligand>
        <name>NAD(+)</name>
        <dbReference type="ChEBI" id="CHEBI:57540"/>
    </ligand>
</feature>
<keyword evidence="5 11" id="KW-0285">Flavoprotein</keyword>
<evidence type="ECO:0000256" key="8">
    <source>
        <dbReference type="ARBA" id="ARBA00023027"/>
    </source>
</evidence>
<evidence type="ECO:0000313" key="13">
    <source>
        <dbReference type="EMBL" id="MFC0811908.1"/>
    </source>
</evidence>
<comment type="caution">
    <text evidence="11">Lacks conserved residue(s) required for the propagation of feature annotation.</text>
</comment>
<dbReference type="NCBIfam" id="TIGR00136">
    <property type="entry name" value="mnmG_gidA"/>
    <property type="match status" value="1"/>
</dbReference>
<proteinExistence type="inferred from homology"/>
<dbReference type="Gene3D" id="1.10.150.570">
    <property type="entry name" value="GidA associated domain, C-terminal subdomain"/>
    <property type="match status" value="1"/>
</dbReference>
<keyword evidence="8 11" id="KW-0520">NAD</keyword>
<dbReference type="HAMAP" id="MF_00129">
    <property type="entry name" value="MnmG_GidA"/>
    <property type="match status" value="1"/>
</dbReference>
<evidence type="ECO:0000256" key="2">
    <source>
        <dbReference type="ARBA" id="ARBA00003717"/>
    </source>
</evidence>
<evidence type="ECO:0000256" key="3">
    <source>
        <dbReference type="ARBA" id="ARBA00007653"/>
    </source>
</evidence>
<evidence type="ECO:0000259" key="12">
    <source>
        <dbReference type="SMART" id="SM01228"/>
    </source>
</evidence>
<dbReference type="InterPro" id="IPR002218">
    <property type="entry name" value="MnmG-rel"/>
</dbReference>
<reference evidence="13 14" key="1">
    <citation type="submission" date="2024-09" db="EMBL/GenBank/DDBJ databases">
        <authorList>
            <person name="Sun Q."/>
            <person name="Mori K."/>
        </authorList>
    </citation>
    <scope>NUCLEOTIDE SEQUENCE [LARGE SCALE GENOMIC DNA]</scope>
    <source>
        <strain evidence="13 14">KCTC 42086</strain>
    </source>
</reference>
<evidence type="ECO:0000256" key="7">
    <source>
        <dbReference type="ARBA" id="ARBA00022827"/>
    </source>
</evidence>
<dbReference type="SUPFAM" id="SSF51905">
    <property type="entry name" value="FAD/NAD(P)-binding domain"/>
    <property type="match status" value="1"/>
</dbReference>
<dbReference type="Pfam" id="PF13932">
    <property type="entry name" value="SAM_GIDA_C"/>
    <property type="match status" value="1"/>
</dbReference>
<dbReference type="InterPro" id="IPR049312">
    <property type="entry name" value="GIDA_C_N"/>
</dbReference>
<dbReference type="InterPro" id="IPR004416">
    <property type="entry name" value="MnmG"/>
</dbReference>
<keyword evidence="14" id="KW-1185">Reference proteome</keyword>
<evidence type="ECO:0000256" key="6">
    <source>
        <dbReference type="ARBA" id="ARBA00022694"/>
    </source>
</evidence>
<dbReference type="SMART" id="SM01228">
    <property type="entry name" value="GIDA_assoc_3"/>
    <property type="match status" value="1"/>
</dbReference>
<accession>A0ABV6T7A5</accession>
<feature type="binding site" evidence="11">
    <location>
        <begin position="10"/>
        <end position="15"/>
    </location>
    <ligand>
        <name>FAD</name>
        <dbReference type="ChEBI" id="CHEBI:57692"/>
    </ligand>
</feature>
<dbReference type="PRINTS" id="PR00411">
    <property type="entry name" value="PNDRDTASEI"/>
</dbReference>
<dbReference type="RefSeq" id="WP_394319395.1">
    <property type="nucleotide sequence ID" value="NZ_JBHMQU010000027.1"/>
</dbReference>
<gene>
    <name evidence="11 13" type="primary">mnmG</name>
    <name evidence="11" type="synonym">gidA</name>
    <name evidence="13" type="ORF">ACFHYO_07235</name>
</gene>
<dbReference type="InterPro" id="IPR036188">
    <property type="entry name" value="FAD/NAD-bd_sf"/>
</dbReference>
<comment type="subcellular location">
    <subcellularLocation>
        <location evidence="11">Cytoplasm</location>
    </subcellularLocation>
</comment>
<comment type="function">
    <text evidence="2 11">NAD-binding protein involved in the addition of a carboxymethylaminomethyl (cmnm) group at the wobble position (U34) of certain tRNAs, forming tRNA-cmnm(5)s(2)U34.</text>
</comment>
<sequence length="618" mass="65476">MKHFDVAVIGAGHAGLEAAAAAARLGVSVALVTMRADDAGTMSCNPAIGGLGKGHLVREIDALDGLMGRLADAAGIQFRLLNRRKGPAVQGPRAQADRGLYRAAAIEALASYEGIELVLGEVSGLQIGGDGVEGLILADGTEIVADAVIVTAGTFLNGIIHVGDVSRPAGRWGGQAAQGLGGALLALGLPLGRLKTGTPPRLARNSIAWDELDQQPGDDAPAMLSFLSEAPIAPQVSCAITHTNAATHQIIRDNLGRSAMYGGRIDGIGPRYCPSIEDKVVRFADKESHQIFLEPEGHDSRLVYPNGISTSLPENVQLAYVRSIRGLEAAEIVQPGYAVEYDYIDPRALKPTLELRAVRGLYLAGQINGTTGYEEAAAQGLVAGMHAACAITGRPPVPFSRVNSYIGVMIDDLTTRGVTEPYRMFTSRAEFRLSLRSDNADRRLTPAGIESGLVADDRRAAFTHKLRRYQSLRSLTESISLTPIELAARGVPARQDGQRRSLFTLLSQPDLDTSIVLDALPDKGAADPTTLEMVRADALYAQFAERQDRDADALRRLEAIAIPDWLDFTAMPGLSNELKSKLTAHRPATVAAAGAIEGITPAALTLILAHIRAGRSAA</sequence>
<organism evidence="13 14">
    <name type="scientific">Paracoccus panacisoli</name>
    <dbReference type="NCBI Taxonomy" id="1510163"/>
    <lineage>
        <taxon>Bacteria</taxon>
        <taxon>Pseudomonadati</taxon>
        <taxon>Pseudomonadota</taxon>
        <taxon>Alphaproteobacteria</taxon>
        <taxon>Rhodobacterales</taxon>
        <taxon>Paracoccaceae</taxon>
        <taxon>Paracoccus</taxon>
    </lineage>
</organism>
<dbReference type="Gene3D" id="3.50.50.60">
    <property type="entry name" value="FAD/NAD(P)-binding domain"/>
    <property type="match status" value="2"/>
</dbReference>
<evidence type="ECO:0000256" key="5">
    <source>
        <dbReference type="ARBA" id="ARBA00022630"/>
    </source>
</evidence>
<keyword evidence="6 11" id="KW-0819">tRNA processing</keyword>
<feature type="domain" description="tRNA uridine 5-carboxymethylaminomethyl modification enzyme C-terminal subdomain" evidence="12">
    <location>
        <begin position="538"/>
        <end position="609"/>
    </location>
</feature>
<keyword evidence="11" id="KW-0963">Cytoplasm</keyword>
<dbReference type="Pfam" id="PF01134">
    <property type="entry name" value="GIDA"/>
    <property type="match status" value="1"/>
</dbReference>
<dbReference type="Pfam" id="PF21680">
    <property type="entry name" value="GIDA_C_1st"/>
    <property type="match status" value="1"/>
</dbReference>
<name>A0ABV6T7A5_9RHOB</name>
<evidence type="ECO:0000256" key="1">
    <source>
        <dbReference type="ARBA" id="ARBA00001974"/>
    </source>
</evidence>
<comment type="caution">
    <text evidence="13">The sequence shown here is derived from an EMBL/GenBank/DDBJ whole genome shotgun (WGS) entry which is preliminary data.</text>
</comment>
<keyword evidence="7 11" id="KW-0274">FAD</keyword>
<dbReference type="PANTHER" id="PTHR11806:SF0">
    <property type="entry name" value="PROTEIN MTO1 HOMOLOG, MITOCHONDRIAL"/>
    <property type="match status" value="1"/>
</dbReference>
<evidence type="ECO:0000256" key="11">
    <source>
        <dbReference type="HAMAP-Rule" id="MF_00129"/>
    </source>
</evidence>
<dbReference type="InterPro" id="IPR047001">
    <property type="entry name" value="MnmG_C_subdom"/>
</dbReference>
<comment type="subunit">
    <text evidence="9 11">Homodimer. Heterotetramer of two MnmE and two MnmG subunits.</text>
</comment>
<comment type="similarity">
    <text evidence="3 11">Belongs to the MnmG family.</text>
</comment>
<comment type="cofactor">
    <cofactor evidence="1 11">
        <name>FAD</name>
        <dbReference type="ChEBI" id="CHEBI:57692"/>
    </cofactor>
</comment>
<dbReference type="Proteomes" id="UP001589920">
    <property type="component" value="Unassembled WGS sequence"/>
</dbReference>
<dbReference type="InterPro" id="IPR026904">
    <property type="entry name" value="MnmG_C"/>
</dbReference>
<dbReference type="EMBL" id="JBHMQU010000027">
    <property type="protein sequence ID" value="MFC0811908.1"/>
    <property type="molecule type" value="Genomic_DNA"/>
</dbReference>
<evidence type="ECO:0000256" key="4">
    <source>
        <dbReference type="ARBA" id="ARBA00020461"/>
    </source>
</evidence>
<dbReference type="PANTHER" id="PTHR11806">
    <property type="entry name" value="GLUCOSE INHIBITED DIVISION PROTEIN A"/>
    <property type="match status" value="1"/>
</dbReference>
<dbReference type="InterPro" id="IPR020595">
    <property type="entry name" value="MnmG-rel_CS"/>
</dbReference>
<dbReference type="InterPro" id="IPR040131">
    <property type="entry name" value="MnmG_N"/>
</dbReference>
<evidence type="ECO:0000313" key="14">
    <source>
        <dbReference type="Proteomes" id="UP001589920"/>
    </source>
</evidence>
<protein>
    <recommendedName>
        <fullName evidence="4 11">tRNA uridine 5-carboxymethylaminomethyl modification enzyme MnmG</fullName>
    </recommendedName>
    <alternativeName>
        <fullName evidence="10 11">Glucose-inhibited division protein A</fullName>
    </alternativeName>
</protein>